<evidence type="ECO:0000313" key="4">
    <source>
        <dbReference type="Proteomes" id="UP000001476"/>
    </source>
</evidence>
<reference evidence="3 4" key="1">
    <citation type="journal article" date="2009" name="Proc. Natl. Acad. Sci. U.S.A.">
        <title>Characterizing a model human gut microbiota composed of members of its two dominant bacterial phyla.</title>
        <authorList>
            <person name="Mahowald M.A."/>
            <person name="Rey F.E."/>
            <person name="Seedorf H."/>
            <person name="Turnbaugh P.J."/>
            <person name="Fulton R.S."/>
            <person name="Wollam A."/>
            <person name="Shah N."/>
            <person name="Wang C."/>
            <person name="Magrini V."/>
            <person name="Wilson R.K."/>
            <person name="Cantarel B.L."/>
            <person name="Coutinho P.M."/>
            <person name="Henrissat B."/>
            <person name="Crock L.W."/>
            <person name="Russell A."/>
            <person name="Verberkmoes N.C."/>
            <person name="Hettich R.L."/>
            <person name="Gordon J.I."/>
        </authorList>
    </citation>
    <scope>NUCLEOTIDE SEQUENCE [LARGE SCALE GENOMIC DNA]</scope>
    <source>
        <strain evidence="4">ATCC 27750 / DSM 3376 / VPI C15-48 / C15-B4</strain>
    </source>
</reference>
<evidence type="ECO:0000259" key="2">
    <source>
        <dbReference type="Pfam" id="PF12945"/>
    </source>
</evidence>
<dbReference type="Pfam" id="PF07238">
    <property type="entry name" value="PilZ"/>
    <property type="match status" value="1"/>
</dbReference>
<organism evidence="3 4">
    <name type="scientific">Lachnospira eligens (strain ATCC 27750 / DSM 3376 / VPI C15-48 / C15-B4)</name>
    <name type="common">Eubacterium eligens</name>
    <dbReference type="NCBI Taxonomy" id="515620"/>
    <lineage>
        <taxon>Bacteria</taxon>
        <taxon>Bacillati</taxon>
        <taxon>Bacillota</taxon>
        <taxon>Clostridia</taxon>
        <taxon>Lachnospirales</taxon>
        <taxon>Lachnospiraceae</taxon>
        <taxon>Lachnospira</taxon>
    </lineage>
</organism>
<name>C4Z5I2_LACE2</name>
<proteinExistence type="predicted"/>
<dbReference type="HOGENOM" id="CLU_086342_0_0_9"/>
<keyword evidence="4" id="KW-1185">Reference proteome</keyword>
<evidence type="ECO:0000313" key="3">
    <source>
        <dbReference type="EMBL" id="ACR71841.1"/>
    </source>
</evidence>
<dbReference type="STRING" id="515620.EUBELI_00833"/>
<feature type="domain" description="PilZ" evidence="1">
    <location>
        <begin position="103"/>
        <end position="227"/>
    </location>
</feature>
<dbReference type="GeneID" id="41355571"/>
<evidence type="ECO:0008006" key="5">
    <source>
        <dbReference type="Google" id="ProtNLM"/>
    </source>
</evidence>
<dbReference type="InterPro" id="IPR009926">
    <property type="entry name" value="T3SS_YcgR_PilZN"/>
</dbReference>
<dbReference type="AlphaFoldDB" id="C4Z5I2"/>
<dbReference type="Gene3D" id="2.40.10.220">
    <property type="entry name" value="predicted glycosyltransferase like domains"/>
    <property type="match status" value="1"/>
</dbReference>
<dbReference type="eggNOG" id="COG5581">
    <property type="taxonomic scope" value="Bacteria"/>
</dbReference>
<dbReference type="EMBL" id="CP001104">
    <property type="protein sequence ID" value="ACR71841.1"/>
    <property type="molecule type" value="Genomic_DNA"/>
</dbReference>
<dbReference type="Proteomes" id="UP000001476">
    <property type="component" value="Chromosome"/>
</dbReference>
<evidence type="ECO:0000259" key="1">
    <source>
        <dbReference type="Pfam" id="PF07238"/>
    </source>
</evidence>
<accession>C4Z5I2</accession>
<sequence>MFEPLVIGGKVEAYKKNTSLKEDVRPREQFLSQIMDIKDESIVCTMPVDKGKLIVLEVGMELEVCFYSGKNVYNADCVISSRGKEGNIFTMELKLITPLKKFQRREYYRLECTLEADVTIIDEDESAHFKKTGSLPDVLSMPSEKGIITDISGGGLRLIMNKQYEKDTVVAVKFTIAIGGRKRDMYLPARIILSFRKTNDESVFDNRLQFINIKSEDTEDIVKYVFEQQRFMRQKERGM</sequence>
<dbReference type="InterPro" id="IPR009875">
    <property type="entry name" value="PilZ_domain"/>
</dbReference>
<protein>
    <recommendedName>
        <fullName evidence="5">Flagellar brake protein</fullName>
    </recommendedName>
</protein>
<gene>
    <name evidence="3" type="ordered locus">EUBELI_00833</name>
</gene>
<dbReference type="RefSeq" id="WP_012739077.1">
    <property type="nucleotide sequence ID" value="NC_012778.1"/>
</dbReference>
<dbReference type="GO" id="GO:0035438">
    <property type="term" value="F:cyclic-di-GMP binding"/>
    <property type="evidence" value="ECO:0007669"/>
    <property type="project" value="InterPro"/>
</dbReference>
<dbReference type="KEGG" id="eel:EUBELI_00833"/>
<feature type="domain" description="Type III secretion system flagellar brake protein YcgR PilZN" evidence="2">
    <location>
        <begin position="27"/>
        <end position="93"/>
    </location>
</feature>
<dbReference type="Pfam" id="PF12945">
    <property type="entry name" value="PilZNR"/>
    <property type="match status" value="1"/>
</dbReference>